<protein>
    <submittedName>
        <fullName evidence="3">Uncharacterized protein si:ch211-151h10.2 isoform X1</fullName>
    </submittedName>
</protein>
<dbReference type="GeneID" id="108876113"/>
<sequence length="476" mass="52958">MPRLTVIHTKGQGGTGQGERSGWDCKWMEGGEGEPAEGSRKLQSSSNQTQADGQPHHTSWPQALWTPRPWTDWYSFAPFGIMWLVCQVEVLLHPNVSLVDVCWRFLLVCLLWMVLGGCAHALKYCLRPGQNQGEPPQRIQQEVVTENRNIQYSWVSRESRNPGPHVPLALALANSLLLCVLQEPLPDPSVPHIQALLSRLQAVSHTLEKADTGSEVTLDEVDRDSTLTDKVKLICTYLQKRMRSLNTLVQVQRDFEASVKDMLEGLEGLWAQLEELHTGVTLTKEGSRDHGDLASARTDAENLFAVLGHYRNRLQCCQTHLKDSTQLLQELTWSHTHISNSMSSSSESVWPELLLQSNIEQFDKVQENFFSVEQQTSAFQAHLEGLRKGNQVGQAGPLARANGASSCSASPRTSPRLHNGRTTDVSLEHRNSTSVPTSASSMDADTKTDTPLSLCERSALQFSATIGRLRKSGRRK</sequence>
<feature type="compositionally biased region" description="Polar residues" evidence="1">
    <location>
        <begin position="432"/>
        <end position="443"/>
    </location>
</feature>
<evidence type="ECO:0000256" key="1">
    <source>
        <dbReference type="SAM" id="MobiDB-lite"/>
    </source>
</evidence>
<feature type="region of interest" description="Disordered" evidence="1">
    <location>
        <begin position="1"/>
        <end position="60"/>
    </location>
</feature>
<dbReference type="Proteomes" id="UP000694890">
    <property type="component" value="Linkage group LG21"/>
</dbReference>
<organism evidence="2 3">
    <name type="scientific">Lates calcarifer</name>
    <name type="common">Barramundi</name>
    <name type="synonym">Holocentrus calcarifer</name>
    <dbReference type="NCBI Taxonomy" id="8187"/>
    <lineage>
        <taxon>Eukaryota</taxon>
        <taxon>Metazoa</taxon>
        <taxon>Chordata</taxon>
        <taxon>Craniata</taxon>
        <taxon>Vertebrata</taxon>
        <taxon>Euteleostomi</taxon>
        <taxon>Actinopterygii</taxon>
        <taxon>Neopterygii</taxon>
        <taxon>Teleostei</taxon>
        <taxon>Neoteleostei</taxon>
        <taxon>Acanthomorphata</taxon>
        <taxon>Carangaria</taxon>
        <taxon>Carangaria incertae sedis</taxon>
        <taxon>Centropomidae</taxon>
        <taxon>Lates</taxon>
    </lineage>
</organism>
<evidence type="ECO:0000313" key="3">
    <source>
        <dbReference type="RefSeq" id="XP_050921361.1"/>
    </source>
</evidence>
<dbReference type="RefSeq" id="XP_050921361.1">
    <property type="nucleotide sequence ID" value="XM_051065404.1"/>
</dbReference>
<name>A0AAJ8AVA9_LATCA</name>
<accession>A0AAJ8AVA9</accession>
<feature type="compositionally biased region" description="Polar residues" evidence="1">
    <location>
        <begin position="403"/>
        <end position="413"/>
    </location>
</feature>
<proteinExistence type="predicted"/>
<reference evidence="3" key="1">
    <citation type="submission" date="2025-08" db="UniProtKB">
        <authorList>
            <consortium name="RefSeq"/>
        </authorList>
    </citation>
    <scope>IDENTIFICATION</scope>
    <source>
        <tissue evidence="3">Brain</tissue>
    </source>
</reference>
<feature type="region of interest" description="Disordered" evidence="1">
    <location>
        <begin position="393"/>
        <end position="452"/>
    </location>
</feature>
<feature type="compositionally biased region" description="Polar residues" evidence="1">
    <location>
        <begin position="41"/>
        <end position="60"/>
    </location>
</feature>
<evidence type="ECO:0000313" key="2">
    <source>
        <dbReference type="Proteomes" id="UP000694890"/>
    </source>
</evidence>
<dbReference type="AlphaFoldDB" id="A0AAJ8AVA9"/>
<gene>
    <name evidence="3" type="primary">si:ch211-151h10.2</name>
</gene>